<protein>
    <submittedName>
        <fullName evidence="1">Uncharacterized protein</fullName>
    </submittedName>
</protein>
<sequence>MSLLYHSEGYFCEGEPGNNWRFEMTSGEIILTDEKLSLVKKSDISLTEIGTSVDNLREDFKIPLTKIEKAYNINNGKIHFVIVETKDNYKFTLTMADEENYGKKKSIELSELINVAVLQKKIK</sequence>
<dbReference type="AlphaFoldDB" id="A0A0F9QVK8"/>
<reference evidence="1" key="1">
    <citation type="journal article" date="2015" name="Nature">
        <title>Complex archaea that bridge the gap between prokaryotes and eukaryotes.</title>
        <authorList>
            <person name="Spang A."/>
            <person name="Saw J.H."/>
            <person name="Jorgensen S.L."/>
            <person name="Zaremba-Niedzwiedzka K."/>
            <person name="Martijn J."/>
            <person name="Lind A.E."/>
            <person name="van Eijk R."/>
            <person name="Schleper C."/>
            <person name="Guy L."/>
            <person name="Ettema T.J."/>
        </authorList>
    </citation>
    <scope>NUCLEOTIDE SEQUENCE</scope>
</reference>
<dbReference type="EMBL" id="LAZR01001673">
    <property type="protein sequence ID" value="KKN41012.1"/>
    <property type="molecule type" value="Genomic_DNA"/>
</dbReference>
<organism evidence="1">
    <name type="scientific">marine sediment metagenome</name>
    <dbReference type="NCBI Taxonomy" id="412755"/>
    <lineage>
        <taxon>unclassified sequences</taxon>
        <taxon>metagenomes</taxon>
        <taxon>ecological metagenomes</taxon>
    </lineage>
</organism>
<accession>A0A0F9QVK8</accession>
<proteinExistence type="predicted"/>
<comment type="caution">
    <text evidence="1">The sequence shown here is derived from an EMBL/GenBank/DDBJ whole genome shotgun (WGS) entry which is preliminary data.</text>
</comment>
<evidence type="ECO:0000313" key="1">
    <source>
        <dbReference type="EMBL" id="KKN41012.1"/>
    </source>
</evidence>
<gene>
    <name evidence="1" type="ORF">LCGC14_0727590</name>
</gene>
<name>A0A0F9QVK8_9ZZZZ</name>